<dbReference type="AlphaFoldDB" id="A0A1T3I716"/>
<dbReference type="OrthoDB" id="1450671at2"/>
<dbReference type="eggNOG" id="ENOG503116T">
    <property type="taxonomic scope" value="Bacteria"/>
</dbReference>
<evidence type="ECO:0000256" key="1">
    <source>
        <dbReference type="SAM" id="SignalP"/>
    </source>
</evidence>
<organism evidence="2 3">
    <name type="scientific">Elizabethkingia meningoseptica</name>
    <name type="common">Chryseobacterium meningosepticum</name>
    <dbReference type="NCBI Taxonomy" id="238"/>
    <lineage>
        <taxon>Bacteria</taxon>
        <taxon>Pseudomonadati</taxon>
        <taxon>Bacteroidota</taxon>
        <taxon>Flavobacteriia</taxon>
        <taxon>Flavobacteriales</taxon>
        <taxon>Weeksellaceae</taxon>
        <taxon>Elizabethkingia</taxon>
    </lineage>
</organism>
<comment type="caution">
    <text evidence="2">The sequence shown here is derived from an EMBL/GenBank/DDBJ whole genome shotgun (WGS) entry which is preliminary data.</text>
</comment>
<accession>A0A1T3I716</accession>
<keyword evidence="1" id="KW-0732">Signal</keyword>
<proteinExistence type="predicted"/>
<sequence length="127" mass="14094">MKKLIYLFSVISFIVTSCAAGFSGTYMNRWDINPQTKYAIQSGSVKVYNFELVNTSANNCTFNIYTNDGKLFKSIDKGEKALFSNLPFNGIVIENKSAVGGSLQLYTYINEKGLNVVPKVKAVVIKE</sequence>
<name>A0A1T3I716_ELIME</name>
<dbReference type="STRING" id="238.BBD35_05585"/>
<feature type="signal peptide" evidence="1">
    <location>
        <begin position="1"/>
        <end position="19"/>
    </location>
</feature>
<gene>
    <name evidence="2" type="ORF">BMF97_17050</name>
</gene>
<reference evidence="2 3" key="1">
    <citation type="submission" date="2016-11" db="EMBL/GenBank/DDBJ databases">
        <title>Genome sequence and comparative genomic analysis of clinical strain Elizabethkingia meningoseptica 61421 PRCM.</title>
        <authorList>
            <person name="Wang M."/>
            <person name="Hu S."/>
            <person name="Cao L."/>
            <person name="Jiang T."/>
            <person name="Zhou Y."/>
            <person name="Ming D."/>
        </authorList>
    </citation>
    <scope>NUCLEOTIDE SEQUENCE [LARGE SCALE GENOMIC DNA]</scope>
    <source>
        <strain evidence="2 3">61421 PRCM</strain>
    </source>
</reference>
<dbReference type="Proteomes" id="UP000188947">
    <property type="component" value="Unassembled WGS sequence"/>
</dbReference>
<evidence type="ECO:0008006" key="4">
    <source>
        <dbReference type="Google" id="ProtNLM"/>
    </source>
</evidence>
<protein>
    <recommendedName>
        <fullName evidence="4">Lipoprotein</fullName>
    </recommendedName>
</protein>
<keyword evidence="3" id="KW-1185">Reference proteome</keyword>
<evidence type="ECO:0000313" key="3">
    <source>
        <dbReference type="Proteomes" id="UP000188947"/>
    </source>
</evidence>
<dbReference type="PROSITE" id="PS51257">
    <property type="entry name" value="PROKAR_LIPOPROTEIN"/>
    <property type="match status" value="1"/>
</dbReference>
<evidence type="ECO:0000313" key="2">
    <source>
        <dbReference type="EMBL" id="OOH93321.1"/>
    </source>
</evidence>
<feature type="chain" id="PRO_5030034709" description="Lipoprotein" evidence="1">
    <location>
        <begin position="20"/>
        <end position="127"/>
    </location>
</feature>
<dbReference type="RefSeq" id="WP_070905196.1">
    <property type="nucleotide sequence ID" value="NZ_CP016378.1"/>
</dbReference>
<dbReference type="EMBL" id="MPOG01000019">
    <property type="protein sequence ID" value="OOH93321.1"/>
    <property type="molecule type" value="Genomic_DNA"/>
</dbReference>